<organism evidence="1 2">
    <name type="scientific">Amylocarpus encephaloides</name>
    <dbReference type="NCBI Taxonomy" id="45428"/>
    <lineage>
        <taxon>Eukaryota</taxon>
        <taxon>Fungi</taxon>
        <taxon>Dikarya</taxon>
        <taxon>Ascomycota</taxon>
        <taxon>Pezizomycotina</taxon>
        <taxon>Leotiomycetes</taxon>
        <taxon>Helotiales</taxon>
        <taxon>Helotiales incertae sedis</taxon>
        <taxon>Amylocarpus</taxon>
    </lineage>
</organism>
<name>A0A9P7YQ25_9HELO</name>
<evidence type="ECO:0000313" key="1">
    <source>
        <dbReference type="EMBL" id="KAG9237863.1"/>
    </source>
</evidence>
<proteinExistence type="predicted"/>
<dbReference type="EMBL" id="MU251379">
    <property type="protein sequence ID" value="KAG9237863.1"/>
    <property type="molecule type" value="Genomic_DNA"/>
</dbReference>
<accession>A0A9P7YQ25</accession>
<reference evidence="1" key="1">
    <citation type="journal article" date="2021" name="IMA Fungus">
        <title>Genomic characterization of three marine fungi, including Emericellopsis atlantica sp. nov. with signatures of a generalist lifestyle and marine biomass degradation.</title>
        <authorList>
            <person name="Hagestad O.C."/>
            <person name="Hou L."/>
            <person name="Andersen J.H."/>
            <person name="Hansen E.H."/>
            <person name="Altermark B."/>
            <person name="Li C."/>
            <person name="Kuhnert E."/>
            <person name="Cox R.J."/>
            <person name="Crous P.W."/>
            <person name="Spatafora J.W."/>
            <person name="Lail K."/>
            <person name="Amirebrahimi M."/>
            <person name="Lipzen A."/>
            <person name="Pangilinan J."/>
            <person name="Andreopoulos W."/>
            <person name="Hayes R.D."/>
            <person name="Ng V."/>
            <person name="Grigoriev I.V."/>
            <person name="Jackson S.A."/>
            <person name="Sutton T.D.S."/>
            <person name="Dobson A.D.W."/>
            <person name="Rama T."/>
        </authorList>
    </citation>
    <scope>NUCLEOTIDE SEQUENCE</scope>
    <source>
        <strain evidence="1">TRa018bII</strain>
    </source>
</reference>
<comment type="caution">
    <text evidence="1">The sequence shown here is derived from an EMBL/GenBank/DDBJ whole genome shotgun (WGS) entry which is preliminary data.</text>
</comment>
<dbReference type="AlphaFoldDB" id="A0A9P7YQ25"/>
<keyword evidence="2" id="KW-1185">Reference proteome</keyword>
<protein>
    <submittedName>
        <fullName evidence="1">Uncharacterized protein</fullName>
    </submittedName>
</protein>
<evidence type="ECO:0000313" key="2">
    <source>
        <dbReference type="Proteomes" id="UP000824998"/>
    </source>
</evidence>
<dbReference type="PANTHER" id="PTHR37827">
    <property type="entry name" value="TUDOR DOMAIN-CONTAINING PROTEIN"/>
    <property type="match status" value="1"/>
</dbReference>
<dbReference type="PANTHER" id="PTHR37827:SF1">
    <property type="entry name" value="HNH DOMAIN-CONTAINING PROTEIN"/>
    <property type="match status" value="1"/>
</dbReference>
<dbReference type="Proteomes" id="UP000824998">
    <property type="component" value="Unassembled WGS sequence"/>
</dbReference>
<gene>
    <name evidence="1" type="ORF">BJ875DRAFT_502440</name>
</gene>
<sequence>MSEPTNQKTIESNSLLFLDCLSTPLISKTQNLDTSTGRIERRVAKNRRGRETAIKPVLSQEEDDAGELAGFIDYLATEIFGSLPEELRRLTYSTWLNTPSLQTTYTLPLPSTTITLLLNTMPVSLGNVACLCRACHSFVHQIASNEELARDWYTVEKLGEREDVMAFTKWVGRVRWKGR</sequence>
<dbReference type="OrthoDB" id="4850648at2759"/>